<dbReference type="AlphaFoldDB" id="A0A951Q8E4"/>
<dbReference type="PANTHER" id="PTHR37477:SF1">
    <property type="entry name" value="COBALT-PRECORRIN-5A HYDROLASE"/>
    <property type="match status" value="1"/>
</dbReference>
<accession>A0A951Q8E4</accession>
<dbReference type="InterPro" id="IPR052553">
    <property type="entry name" value="CbiG_hydrolase"/>
</dbReference>
<dbReference type="Pfam" id="PF01890">
    <property type="entry name" value="CbiG_C"/>
    <property type="match status" value="1"/>
</dbReference>
<dbReference type="Gene3D" id="3.30.420.180">
    <property type="entry name" value="CobE/GbiG C-terminal domain"/>
    <property type="match status" value="1"/>
</dbReference>
<sequence length="160" mass="17143">MQAHSVDSGDRADTDLRMLWVGVGYGQDTSRQLIETAIRSVCLAHNLAERAIAGLATLDSKTQDSQLIDLCHDRQWQLRGFPASDLGAVAVSSPSAIVAQLIGTPSISEAAAILAATDCRATGENLRGFLRVSKQIFRQDGHRAVTVAIAQSIVLLKESF</sequence>
<dbReference type="InterPro" id="IPR002750">
    <property type="entry name" value="CobE/GbiG_C"/>
</dbReference>
<evidence type="ECO:0000259" key="1">
    <source>
        <dbReference type="Pfam" id="PF01890"/>
    </source>
</evidence>
<dbReference type="PANTHER" id="PTHR37477">
    <property type="entry name" value="COBALT-PRECORRIN-5A HYDROLASE"/>
    <property type="match status" value="1"/>
</dbReference>
<comment type="caution">
    <text evidence="2">The sequence shown here is derived from an EMBL/GenBank/DDBJ whole genome shotgun (WGS) entry which is preliminary data.</text>
</comment>
<proteinExistence type="predicted"/>
<dbReference type="SUPFAM" id="SSF159664">
    <property type="entry name" value="CobE/GbiG C-terminal domain-like"/>
    <property type="match status" value="1"/>
</dbReference>
<evidence type="ECO:0000313" key="3">
    <source>
        <dbReference type="Proteomes" id="UP000757435"/>
    </source>
</evidence>
<dbReference type="EMBL" id="JAHHHD010000004">
    <property type="protein sequence ID" value="MBW4658168.1"/>
    <property type="molecule type" value="Genomic_DNA"/>
</dbReference>
<dbReference type="GO" id="GO:0009236">
    <property type="term" value="P:cobalamin biosynthetic process"/>
    <property type="evidence" value="ECO:0007669"/>
    <property type="project" value="InterPro"/>
</dbReference>
<reference evidence="2" key="2">
    <citation type="journal article" date="2022" name="Microbiol. Resour. Announc.">
        <title>Metagenome Sequencing to Explore Phylogenomics of Terrestrial Cyanobacteria.</title>
        <authorList>
            <person name="Ward R.D."/>
            <person name="Stajich J.E."/>
            <person name="Johansen J.R."/>
            <person name="Huntemann M."/>
            <person name="Clum A."/>
            <person name="Foster B."/>
            <person name="Foster B."/>
            <person name="Roux S."/>
            <person name="Palaniappan K."/>
            <person name="Varghese N."/>
            <person name="Mukherjee S."/>
            <person name="Reddy T.B.K."/>
            <person name="Daum C."/>
            <person name="Copeland A."/>
            <person name="Chen I.A."/>
            <person name="Ivanova N.N."/>
            <person name="Kyrpides N.C."/>
            <person name="Shapiro N."/>
            <person name="Eloe-Fadrosh E.A."/>
            <person name="Pietrasiak N."/>
        </authorList>
    </citation>
    <scope>NUCLEOTIDE SEQUENCE</scope>
    <source>
        <strain evidence="2">UHER 2000/2452</strain>
    </source>
</reference>
<evidence type="ECO:0000313" key="2">
    <source>
        <dbReference type="EMBL" id="MBW4658168.1"/>
    </source>
</evidence>
<dbReference type="Proteomes" id="UP000757435">
    <property type="component" value="Unassembled WGS sequence"/>
</dbReference>
<reference evidence="2" key="1">
    <citation type="submission" date="2021-05" db="EMBL/GenBank/DDBJ databases">
        <authorList>
            <person name="Pietrasiak N."/>
            <person name="Ward R."/>
            <person name="Stajich J.E."/>
            <person name="Kurbessoian T."/>
        </authorList>
    </citation>
    <scope>NUCLEOTIDE SEQUENCE</scope>
    <source>
        <strain evidence="2">UHER 2000/2452</strain>
    </source>
</reference>
<dbReference type="InterPro" id="IPR036518">
    <property type="entry name" value="CobE/GbiG_C_sf"/>
</dbReference>
<gene>
    <name evidence="2" type="ORF">KME15_05805</name>
</gene>
<organism evidence="2 3">
    <name type="scientific">Drouetiella hepatica Uher 2000/2452</name>
    <dbReference type="NCBI Taxonomy" id="904376"/>
    <lineage>
        <taxon>Bacteria</taxon>
        <taxon>Bacillati</taxon>
        <taxon>Cyanobacteriota</taxon>
        <taxon>Cyanophyceae</taxon>
        <taxon>Oculatellales</taxon>
        <taxon>Oculatellaceae</taxon>
        <taxon>Drouetiella</taxon>
    </lineage>
</organism>
<protein>
    <submittedName>
        <fullName evidence="2">Cobalamin biosynthesis protein</fullName>
    </submittedName>
</protein>
<name>A0A951Q8E4_9CYAN</name>
<feature type="domain" description="CobE/GbiG C-terminal" evidence="1">
    <location>
        <begin position="19"/>
        <end position="150"/>
    </location>
</feature>